<evidence type="ECO:0000259" key="1">
    <source>
        <dbReference type="Pfam" id="PF01494"/>
    </source>
</evidence>
<dbReference type="PANTHER" id="PTHR46865">
    <property type="entry name" value="OXIDOREDUCTASE-RELATED"/>
    <property type="match status" value="1"/>
</dbReference>
<organism evidence="2 3">
    <name type="scientific">Actinoalloteichus fjordicus</name>
    <dbReference type="NCBI Taxonomy" id="1612552"/>
    <lineage>
        <taxon>Bacteria</taxon>
        <taxon>Bacillati</taxon>
        <taxon>Actinomycetota</taxon>
        <taxon>Actinomycetes</taxon>
        <taxon>Pseudonocardiales</taxon>
        <taxon>Pseudonocardiaceae</taxon>
        <taxon>Actinoalloteichus</taxon>
    </lineage>
</organism>
<dbReference type="PRINTS" id="PR00420">
    <property type="entry name" value="RNGMNOXGNASE"/>
</dbReference>
<dbReference type="Gene3D" id="3.50.50.60">
    <property type="entry name" value="FAD/NAD(P)-binding domain"/>
    <property type="match status" value="1"/>
</dbReference>
<evidence type="ECO:0000313" key="3">
    <source>
        <dbReference type="Proteomes" id="UP000185511"/>
    </source>
</evidence>
<dbReference type="InterPro" id="IPR036188">
    <property type="entry name" value="FAD/NAD-bd_sf"/>
</dbReference>
<dbReference type="InterPro" id="IPR002938">
    <property type="entry name" value="FAD-bd"/>
</dbReference>
<dbReference type="Gene3D" id="3.30.9.10">
    <property type="entry name" value="D-Amino Acid Oxidase, subunit A, domain 2"/>
    <property type="match status" value="1"/>
</dbReference>
<dbReference type="KEGG" id="acad:UA74_21950"/>
<dbReference type="PANTHER" id="PTHR46865:SF2">
    <property type="entry name" value="MONOOXYGENASE"/>
    <property type="match status" value="1"/>
</dbReference>
<gene>
    <name evidence="2" type="ORF">UA74_21950</name>
</gene>
<evidence type="ECO:0000313" key="2">
    <source>
        <dbReference type="EMBL" id="APU16412.1"/>
    </source>
</evidence>
<keyword evidence="3" id="KW-1185">Reference proteome</keyword>
<dbReference type="Pfam" id="PF01494">
    <property type="entry name" value="FAD_binding_3"/>
    <property type="match status" value="1"/>
</dbReference>
<dbReference type="GO" id="GO:0071949">
    <property type="term" value="F:FAD binding"/>
    <property type="evidence" value="ECO:0007669"/>
    <property type="project" value="InterPro"/>
</dbReference>
<proteinExistence type="predicted"/>
<dbReference type="SUPFAM" id="SSF51905">
    <property type="entry name" value="FAD/NAD(P)-binding domain"/>
    <property type="match status" value="1"/>
</dbReference>
<accession>A0AAC9LGN4</accession>
<sequence length="407" mass="45034">MTDRHPTSVLISGGGVAGPALAFWLRRYGFEPTIVERAPRPRSGGQRIELSEAGQHVLRRMGLLDRVRAAGGPQPQATMYVGATDRPVRVPAVGVGAADQSPRSDRLAVSRTRLGEILYEEVRDRIPYLFADSITAIRQRPAGVEVDLDSGETRHVDLVIGADGLYSQVRRLVFGEHDRFLHYLGADQAYFTMDNHLGWRNVSRFHAWPYRGAAITTFPGNTELEGLFLIRRAESAVSPDLSREEQWAQVDRVFACDEWLVPSLLRAMRSSEDFRLMPCVQVRMESWRDGRVALAGDAAHCPDPMSGQGATLALAGAYVLAGELKAARGDHDVAFAAYERRMREFVVGSQELGELDIAMAAPRAGRAGVWLREQSLRMLLPAVDLGLRLNLQPRWLTATAPIALPDY</sequence>
<name>A0AAC9LGN4_9PSEU</name>
<dbReference type="RefSeq" id="WP_075741944.1">
    <property type="nucleotide sequence ID" value="NZ_CP016076.1"/>
</dbReference>
<dbReference type="AlphaFoldDB" id="A0AAC9LGN4"/>
<feature type="domain" description="FAD-binding" evidence="1">
    <location>
        <begin position="7"/>
        <end position="327"/>
    </location>
</feature>
<dbReference type="Proteomes" id="UP000185511">
    <property type="component" value="Chromosome"/>
</dbReference>
<reference evidence="3" key="1">
    <citation type="submission" date="2016-06" db="EMBL/GenBank/DDBJ databases">
        <title>Complete genome sequence of Actinoalloteichus fjordicus DSM 46855 (=ADI127-17), type strain of the new species Actinoalloteichus fjordicus.</title>
        <authorList>
            <person name="Ruckert C."/>
            <person name="Nouioui I."/>
            <person name="Willmese J."/>
            <person name="van Wezel G."/>
            <person name="Klenk H.-P."/>
            <person name="Kalinowski J."/>
            <person name="Zotchev S.B."/>
        </authorList>
    </citation>
    <scope>NUCLEOTIDE SEQUENCE [LARGE SCALE GENOMIC DNA]</scope>
    <source>
        <strain evidence="3">ADI127-7</strain>
    </source>
</reference>
<protein>
    <submittedName>
        <fullName evidence="2">2-polyprenyl-6-methoxyphenol hydroxylase-like oxidoreductase</fullName>
    </submittedName>
</protein>
<dbReference type="EMBL" id="CP016076">
    <property type="protein sequence ID" value="APU16412.1"/>
    <property type="molecule type" value="Genomic_DNA"/>
</dbReference>
<dbReference type="InterPro" id="IPR051704">
    <property type="entry name" value="FAD_aromatic-hydroxylase"/>
</dbReference>